<dbReference type="GO" id="GO:0005829">
    <property type="term" value="C:cytosol"/>
    <property type="evidence" value="ECO:0007669"/>
    <property type="project" value="TreeGrafter"/>
</dbReference>
<keyword evidence="1" id="KW-0560">Oxidoreductase</keyword>
<dbReference type="InterPro" id="IPR036812">
    <property type="entry name" value="NAD(P)_OxRdtase_dom_sf"/>
</dbReference>
<dbReference type="PANTHER" id="PTHR43364:SF4">
    <property type="entry name" value="NAD(P)-LINKED OXIDOREDUCTASE SUPERFAMILY PROTEIN"/>
    <property type="match status" value="1"/>
</dbReference>
<dbReference type="InterPro" id="IPR023210">
    <property type="entry name" value="NADP_OxRdtase_dom"/>
</dbReference>
<dbReference type="EMBL" id="QOHR01000002">
    <property type="protein sequence ID" value="REC58648.1"/>
    <property type="molecule type" value="Genomic_DNA"/>
</dbReference>
<dbReference type="GO" id="GO:0016491">
    <property type="term" value="F:oxidoreductase activity"/>
    <property type="evidence" value="ECO:0007669"/>
    <property type="project" value="UniProtKB-KW"/>
</dbReference>
<gene>
    <name evidence="3" type="ORF">DRV84_02885</name>
</gene>
<feature type="domain" description="NADP-dependent oxidoreductase" evidence="2">
    <location>
        <begin position="16"/>
        <end position="288"/>
    </location>
</feature>
<sequence>MTTLRSPDGAPAHRFAFGAMQIGGAADAAASAAMVEAALAAGITHFDTAYIYTEGRSEEILGRLLRPHRDRVTVATKAGYEGGAAPATLQAQFDASRRRLGMDRVEILYLHRWDPETPLERTMDWVAGVQAAGHVARIGLSNFAAWQVMKAQALAAARGTRIDVIQPMYNLVKRQAEVELLPMCAAEGIRPVAYSPLGGGLLTGKYAQPGAAGRLAENDRYARRYGPRWMHAAAETLAEIAAERGTHPATLAAAWVAAHPAGPVPILSARSAEQLAPSLAAIDFPMDDTLRVRLSALTPAPPPATDRLEEQE</sequence>
<protein>
    <submittedName>
        <fullName evidence="3">Aldo/keto reductase</fullName>
    </submittedName>
</protein>
<dbReference type="OrthoDB" id="9803483at2"/>
<dbReference type="AlphaFoldDB" id="A0A3D9BYS7"/>
<comment type="caution">
    <text evidence="3">The sequence shown here is derived from an EMBL/GenBank/DDBJ whole genome shotgun (WGS) entry which is preliminary data.</text>
</comment>
<evidence type="ECO:0000259" key="2">
    <source>
        <dbReference type="Pfam" id="PF00248"/>
    </source>
</evidence>
<name>A0A3D9BYS7_9RHOB</name>
<accession>A0A3D9BYS7</accession>
<dbReference type="PANTHER" id="PTHR43364">
    <property type="entry name" value="NADH-SPECIFIC METHYLGLYOXAL REDUCTASE-RELATED"/>
    <property type="match status" value="1"/>
</dbReference>
<evidence type="ECO:0000256" key="1">
    <source>
        <dbReference type="ARBA" id="ARBA00023002"/>
    </source>
</evidence>
<keyword evidence="4" id="KW-1185">Reference proteome</keyword>
<evidence type="ECO:0000313" key="3">
    <source>
        <dbReference type="EMBL" id="REC58648.1"/>
    </source>
</evidence>
<dbReference type="Gene3D" id="3.20.20.100">
    <property type="entry name" value="NADP-dependent oxidoreductase domain"/>
    <property type="match status" value="1"/>
</dbReference>
<organism evidence="3 4">
    <name type="scientific">Rhodosalinus sediminis</name>
    <dbReference type="NCBI Taxonomy" id="1940533"/>
    <lineage>
        <taxon>Bacteria</taxon>
        <taxon>Pseudomonadati</taxon>
        <taxon>Pseudomonadota</taxon>
        <taxon>Alphaproteobacteria</taxon>
        <taxon>Rhodobacterales</taxon>
        <taxon>Paracoccaceae</taxon>
        <taxon>Rhodosalinus</taxon>
    </lineage>
</organism>
<evidence type="ECO:0000313" key="4">
    <source>
        <dbReference type="Proteomes" id="UP000257131"/>
    </source>
</evidence>
<dbReference type="Pfam" id="PF00248">
    <property type="entry name" value="Aldo_ket_red"/>
    <property type="match status" value="1"/>
</dbReference>
<dbReference type="RefSeq" id="WP_115978480.1">
    <property type="nucleotide sequence ID" value="NZ_QOHR01000002.1"/>
</dbReference>
<dbReference type="InterPro" id="IPR050523">
    <property type="entry name" value="AKR_Detox_Biosynth"/>
</dbReference>
<reference evidence="3 4" key="1">
    <citation type="journal article" date="2017" name="Int. J. Syst. Evol. Microbiol.">
        <title>Rhodosalinus sediminis gen. nov., sp. nov., isolated from marine saltern.</title>
        <authorList>
            <person name="Guo L.Y."/>
            <person name="Ling S.K."/>
            <person name="Li C.M."/>
            <person name="Chen G.J."/>
            <person name="Du Z.J."/>
        </authorList>
    </citation>
    <scope>NUCLEOTIDE SEQUENCE [LARGE SCALE GENOMIC DNA]</scope>
    <source>
        <strain evidence="3 4">WDN1C137</strain>
    </source>
</reference>
<dbReference type="Proteomes" id="UP000257131">
    <property type="component" value="Unassembled WGS sequence"/>
</dbReference>
<proteinExistence type="predicted"/>
<dbReference type="SUPFAM" id="SSF51430">
    <property type="entry name" value="NAD(P)-linked oxidoreductase"/>
    <property type="match status" value="1"/>
</dbReference>